<keyword evidence="8" id="KW-1185">Reference proteome</keyword>
<feature type="transmembrane region" description="Helical" evidence="5">
    <location>
        <begin position="2120"/>
        <end position="2140"/>
    </location>
</feature>
<evidence type="ECO:0000256" key="5">
    <source>
        <dbReference type="SAM" id="Phobius"/>
    </source>
</evidence>
<feature type="transmembrane region" description="Helical" evidence="5">
    <location>
        <begin position="1731"/>
        <end position="1748"/>
    </location>
</feature>
<dbReference type="InterPro" id="IPR027417">
    <property type="entry name" value="P-loop_NTPase"/>
</dbReference>
<dbReference type="Proteomes" id="UP000831719">
    <property type="component" value="Segment"/>
</dbReference>
<keyword evidence="5" id="KW-0812">Transmembrane</keyword>
<name>A0ABM7BTL2_9VIRU</name>
<evidence type="ECO:0000256" key="3">
    <source>
        <dbReference type="ARBA" id="ARBA00022695"/>
    </source>
</evidence>
<dbReference type="InterPro" id="IPR043502">
    <property type="entry name" value="DNA/RNA_pol_sf"/>
</dbReference>
<dbReference type="SMART" id="SM00487">
    <property type="entry name" value="DEXDc"/>
    <property type="match status" value="1"/>
</dbReference>
<dbReference type="SUPFAM" id="SSF53756">
    <property type="entry name" value="UDP-Glycosyltransferase/glycogen phosphorylase"/>
    <property type="match status" value="1"/>
</dbReference>
<keyword evidence="5" id="KW-0472">Membrane</keyword>
<proteinExistence type="predicted"/>
<sequence length="3553" mass="391510">MLFSIFPANGVTVTMSRLGALCIKNKTGEMKTVGEQSVPGFAYVAPLAISFRRASSFSEECNGKVPCKHHGRACPELARTRALKRDSLRAREAAREARKRAEAERWASIRQSMQQVRLEFEARRDALWEGFIHAPFWWRDEFVWSTLASDLVEAGVSVRECPFLSHKERNKLQHMLNGNIEPGPSARRNFVPKIRNAWQTSLTKAWTSCGSRRAFSAKRTSTETTATPVVQPLAPEGPMPRPEAVDAVPPLVGGPQPAAAAPSVSSSSSSISAAMQSVMSKVESKYTTVEELPGPSLIDPFSDDQRRAYINYRKISKEKLVTPYTFVRPSCCPPDPNYPGRTEWVIGEGVGYVVLMSSFKEKPLVTVWADEHGIVPLIPYDISYGAPWLATYPDHFHGHIVSMTGNNVKGVACILPANTPFPDFREAAEAGLALNYRAAKFKVPRKVVVAVCPRCRKLLPIHPDLSKCEHCWAAEVPERNRNIPQYIRAIRDRVPEASLAQKLAMQPSKFKKRKHMVRAAPSVSPVSEITNVLESRDTPLQEKVAAVLDLVPDVADHAGKTFADIAEPFVDRVYAGVFGPTPSKIVSTITKPSQKKRHPVMTDEELKSLVMLVGAKQALQSIPTAQVQNDLLDSYLRQCVVNHDDNTLFVDALLALNPRRREHAIKFARFPNDIRAQLTEELFKLARSSADADVELNPGPSFSFKKLVEFAGEHVSVPFGSGHDLRLKVVPRSADSHWVPFGPSVSLHEVMPPRYCPPSPLRTEAFLKAFKRHTSKCPELGCGLRQFSSPNVESFIGELGGNENIVNLAFYCATTMCAHRYGRSWFWNYISSTFDELPLNEAIADIFITWQGRGKCRVREHDSDTVMAALRDLPRFSEMPLTDMDLELAHKMGFGHVKCPICFRSEPHWSSLYTEMAGPCEVEDIDKMTALVRLGINFWRGVPDDLPLIVCEDIGELQSVPDGLSPFRIIHVTSDVDRKGEPGYYYCSASARPFMNIMIRPAATLLGRKQPVLYCNELQMQRIPPTVLALPPSAYGLFGVDGQSAIATFAWPQHDFVWENDGLCLMTRAVGCFPLTRDLMRSRIEGNVVFCDNVEVFNAWKVKSEMALPPAALYTKNNFRLLSRPHYVVRTAGLGSALGRLAYVSLSGSSLWTALSAGTLASLFAGSVFNMNHQGVFHEMTLDQVLIWTPPARDACPCTGCLLAAYYGPIVFCTAGSAGDIVPVRAVARALARKGLDTIVVDCLDGKGYDFLLAVQRGDVLKLGPFYASAAVACRNLPFLTVGPPELACAITWSLAPPPTAIRQFNFRLGPLFNPLLSWFAGVTQPAIRISSYPGAAHLPRSADGETFLKRTLPTDKPRKHKYLVAFGSSGYPVPPGLPEVQPGDHYSQFLEADTVICHGGAGTVQTAAMAGCRVVSVDNTLDRDYLDPTNCQSGIGAEHHEDKVIGLLLGRDFMPFFIAGQLPGFGLPKMLHWYASVYLLADIMTLWALFRVCSATLLVVPGDWVSTLIASLVGAVFPGGVAALAAIVINVWGVSIFMRAGITGPGIVMKILRFGRQVPSRPWLWITYLVGGFYPTLLVAFIMLLLVPAAGVTRRAYDNPRSYLCFTLVMGLPFHCFLMNVEGTEVLEGSVLVDTEIAPYRLTKTKVTGPVKYVFRVPTLIEFDAIRDYDQPSASYGFLTHNCNTVLYNAVSNKSGFGLGASILYLFVGIASVIAVFGIGFALFVGLSSLILVATSAITPSVFQNTINELIFKWRRAALIDRIRADRTVLSSLLIIALLLTDSQSGLSQEEKEAFAAVTQFRQDVAAMNDPPTLAETSALINKHIVLGPLYRGKWRTLGIMFGMIPHDFTDAETAAIMGVHPLVRRALEIQARYHSALNEAKTHKITFRQFVELREGLLDEDPDVYRNLGVPIFSSFAEINDLQVDCDSLSEPYDGEGNPVESVIQAILPNFLLEEELLKAYEAFPVHGDGPASPDQFASLGLDFDEDEKTVYSFIFFSDLHSPELDGSAVFSTVKEQPLTQHDIDCLSVLTAAARSYGATEVEALKEAVLNAKDILHPRGTAVLIGADARINNAIDGFVSSTAAIRSSLQWIGTAVFKARHFLHSDPVASALIKPLDVVFTFVGFLAATMLAIALRLVNAVLATLAKMGALDHTTTKEVLTALGVFLSSMDPRHRFKPKSAWALLWERSRLVLSKGEALLFSLKDFTYEHSPSYHDWSNKMVELLTTEKLDASVLHRSPPKRAVFFPQRPVGLKEYEGLVADASLHFVEMANARRNMEQSLAAGNGLAIDGAWMAKPEHVTSSLLRYTVPRPSLDSEARAMLGFAADAIFEHHPELYTNPMPMDVSQVLAKSKWKYSAGLPFLPVVKKRETLRFSEWYNSIQTAAQRIIDSGVMPSVGLHAFPKAQVVSLEKLLNNPAAVRTVTAGDRITGTVFNTLLLERNKRVPPASYGHVNMLRRSEGGVAFLEQHLSEFPYVYTGDGRAFDSTAASEVSTVGSVRLYQLGLQAGFAFNEKAAVSLVKSYYEGLTRGLIVNLLNGDEIVKTGGGGTGSVATTPDNRDWVELVFLAAWGLVTGQHPNTFYQHFRLAHASDDVIFSTDEFGKEKLQEWVDCIRTRYGPDFTFVLEEAVDNLIHLKRVPITEKDAVLYQRLGLPVPEIGFRHDPQRLLFSRSAYRSDRAKANAEVMAAHVAERSAGFQLLTAHSPQEYDLVTRDLVDANLEYALMFFKGARASLELDPNGNVIDGLVEITDRRPARHVKRLASRFGIGGNAQAWIANRQRIAESHLRQRRGSSYARVFETWVKPPPAHNESKAYKRWLSYRAAANSLNPIIDVLRLTANRIDFALSLVPTSLIKSTAEPIAARFSKPFTTFDFVIEQYIYRREFLRTGQPVSFERAGALIRESPYAAATDLSAFYSVLSYPTALNAFHTSIRENRAVYAPVFFPSNDTNMGQVLVYMAWYTAIDLAINATKKLPLLGAVVLLTFSAYRWLDIFYSLQSLLFWLATASASLPISNSSPKDKYALQKVFAAILTAGTPSALTWYMPGIFKAIGSLGGVIELQVWIPNLFQSVHQTAVQELRDVPAEAFSAFHSVWNKTVPRMLLNAPTGTGKSTSFPASIKLRYPNCTVFLLLPFNRLVEDYSNTFSLRLTVVKVNRETQRTEPIVGDIIVMTPGQFTRRQMQFEISDAVVLLDEAHIPSSEALMAYSTALALKIPIILMSGTPGHFLAGGLFGDFPAYDAPPRVSYARDILPEAASFEEAVTALSRTGTPLHEVLIFDPSVQTLDAWSSQFEGLRVPIKKINAAVGDSGRPAAAFATGVIAVGANVSPAPTALVCSVEHLVAAPSKKLKVLEPGIYEVEQDTLVHAVVLTRRQMPSHEKHQLFSRVGRVKDGFCIPLKSDLPVSSSTFVTLAGLLNAGPAGQTWLKYCGVRALSLDASAKCKLFIENKDSFLTPAQALIAYGFAAAVVNMTSFSSLTRLYGTDAHEDTEMQIIETVESTYGISPTVFDVHYRVALAMFCLHFVLDINGKLYPNTIPMILESKLALFKVSSLL</sequence>
<dbReference type="GeneID" id="80537767"/>
<organism evidence="7 8">
    <name type="scientific">Sclerotium rolfsii hypovirus 4</name>
    <dbReference type="NCBI Taxonomy" id="2490815"/>
    <lineage>
        <taxon>Viruses</taxon>
        <taxon>Riboviria</taxon>
        <taxon>Orthornavirae</taxon>
        <taxon>Pisuviricota</taxon>
        <taxon>Duplopiviricetes</taxon>
        <taxon>Durnavirales</taxon>
        <taxon>Hypoviridae</taxon>
        <taxon>Gammahypovirus</taxon>
        <taxon>Gammahypovirus atheliae</taxon>
    </lineage>
</organism>
<feature type="transmembrane region" description="Helical" evidence="5">
    <location>
        <begin position="1472"/>
        <end position="1491"/>
    </location>
</feature>
<evidence type="ECO:0000313" key="7">
    <source>
        <dbReference type="EMBL" id="AZF86109.1"/>
    </source>
</evidence>
<dbReference type="RefSeq" id="YP_010799387.1">
    <property type="nucleotide sequence ID" value="NC_076643.1"/>
</dbReference>
<feature type="transmembrane region" description="Helical" evidence="5">
    <location>
        <begin position="1704"/>
        <end position="1725"/>
    </location>
</feature>
<accession>A0ABM7BTL2</accession>
<feature type="domain" description="Helicase ATP-binding" evidence="6">
    <location>
        <begin position="3101"/>
        <end position="3242"/>
    </location>
</feature>
<evidence type="ECO:0000256" key="1">
    <source>
        <dbReference type="ARBA" id="ARBA00022484"/>
    </source>
</evidence>
<protein>
    <submittedName>
        <fullName evidence="7">Polyprotein</fullName>
    </submittedName>
</protein>
<evidence type="ECO:0000259" key="6">
    <source>
        <dbReference type="PROSITE" id="PS51192"/>
    </source>
</evidence>
<evidence type="ECO:0000313" key="8">
    <source>
        <dbReference type="Proteomes" id="UP000831719"/>
    </source>
</evidence>
<feature type="compositionally biased region" description="Low complexity" evidence="4">
    <location>
        <begin position="256"/>
        <end position="267"/>
    </location>
</feature>
<reference evidence="7 8" key="1">
    <citation type="submission" date="2018-08" db="EMBL/GenBank/DDBJ databases">
        <authorList>
            <person name="Zhong J."/>
            <person name="Zhu J.Z."/>
        </authorList>
    </citation>
    <scope>NUCLEOTIDE SEQUENCE [LARGE SCALE GENOMIC DNA]</scope>
    <source>
        <strain evidence="7 8">BLH-19</strain>
    </source>
</reference>
<dbReference type="Pfam" id="PF00270">
    <property type="entry name" value="DEAD"/>
    <property type="match status" value="1"/>
</dbReference>
<feature type="region of interest" description="Disordered" evidence="4">
    <location>
        <begin position="216"/>
        <end position="267"/>
    </location>
</feature>
<evidence type="ECO:0000256" key="4">
    <source>
        <dbReference type="SAM" id="MobiDB-lite"/>
    </source>
</evidence>
<keyword evidence="3" id="KW-0548">Nucleotidyltransferase</keyword>
<feature type="compositionally biased region" description="Polar residues" evidence="4">
    <location>
        <begin position="218"/>
        <end position="228"/>
    </location>
</feature>
<dbReference type="SUPFAM" id="SSF52540">
    <property type="entry name" value="P-loop containing nucleoside triphosphate hydrolases"/>
    <property type="match status" value="1"/>
</dbReference>
<dbReference type="InterPro" id="IPR011545">
    <property type="entry name" value="DEAD/DEAH_box_helicase_dom"/>
</dbReference>
<dbReference type="SUPFAM" id="SSF56672">
    <property type="entry name" value="DNA/RNA polymerases"/>
    <property type="match status" value="1"/>
</dbReference>
<dbReference type="PROSITE" id="PS51192">
    <property type="entry name" value="HELICASE_ATP_BIND_1"/>
    <property type="match status" value="1"/>
</dbReference>
<dbReference type="InterPro" id="IPR014001">
    <property type="entry name" value="Helicase_ATP-bd"/>
</dbReference>
<keyword evidence="5" id="KW-1133">Transmembrane helix</keyword>
<evidence type="ECO:0000256" key="2">
    <source>
        <dbReference type="ARBA" id="ARBA00022679"/>
    </source>
</evidence>
<feature type="transmembrane region" description="Helical" evidence="5">
    <location>
        <begin position="1564"/>
        <end position="1590"/>
    </location>
</feature>
<keyword evidence="1" id="KW-0696">RNA-directed RNA polymerase</keyword>
<dbReference type="EMBL" id="MH766499">
    <property type="protein sequence ID" value="AZF86109.1"/>
    <property type="molecule type" value="Genomic_RNA"/>
</dbReference>
<dbReference type="Gene3D" id="3.40.50.300">
    <property type="entry name" value="P-loop containing nucleotide triphosphate hydrolases"/>
    <property type="match status" value="1"/>
</dbReference>
<keyword evidence="2" id="KW-0808">Transferase</keyword>